<reference evidence="3 4" key="1">
    <citation type="journal article" date="2018" name="MBio">
        <title>Comparative Genomics Reveals the Core Gene Toolbox for the Fungus-Insect Symbiosis.</title>
        <authorList>
            <person name="Wang Y."/>
            <person name="Stata M."/>
            <person name="Wang W."/>
            <person name="Stajich J.E."/>
            <person name="White M.M."/>
            <person name="Moncalvo J.M."/>
        </authorList>
    </citation>
    <scope>NUCLEOTIDE SEQUENCE [LARGE SCALE GENOMIC DNA]</scope>
    <source>
        <strain evidence="3 4">SWE-8-4</strain>
    </source>
</reference>
<dbReference type="EMBL" id="MBFR01000306">
    <property type="protein sequence ID" value="PVU89596.1"/>
    <property type="molecule type" value="Genomic_DNA"/>
</dbReference>
<dbReference type="AlphaFoldDB" id="A0A2T9YB73"/>
<feature type="region of interest" description="Disordered" evidence="2">
    <location>
        <begin position="181"/>
        <end position="201"/>
    </location>
</feature>
<dbReference type="Proteomes" id="UP000245383">
    <property type="component" value="Unassembled WGS sequence"/>
</dbReference>
<keyword evidence="1" id="KW-0175">Coiled coil</keyword>
<dbReference type="STRING" id="133385.A0A2T9YB73"/>
<organism evidence="3 4">
    <name type="scientific">Smittium simulii</name>
    <dbReference type="NCBI Taxonomy" id="133385"/>
    <lineage>
        <taxon>Eukaryota</taxon>
        <taxon>Fungi</taxon>
        <taxon>Fungi incertae sedis</taxon>
        <taxon>Zoopagomycota</taxon>
        <taxon>Kickxellomycotina</taxon>
        <taxon>Harpellomycetes</taxon>
        <taxon>Harpellales</taxon>
        <taxon>Legeriomycetaceae</taxon>
        <taxon>Smittium</taxon>
    </lineage>
</organism>
<proteinExistence type="predicted"/>
<evidence type="ECO:0000313" key="3">
    <source>
        <dbReference type="EMBL" id="PVU89596.1"/>
    </source>
</evidence>
<accession>A0A2T9YB73</accession>
<evidence type="ECO:0000256" key="2">
    <source>
        <dbReference type="SAM" id="MobiDB-lite"/>
    </source>
</evidence>
<protein>
    <submittedName>
        <fullName evidence="3">Uncharacterized protein</fullName>
    </submittedName>
</protein>
<name>A0A2T9YB73_9FUNG</name>
<keyword evidence="4" id="KW-1185">Reference proteome</keyword>
<evidence type="ECO:0000256" key="1">
    <source>
        <dbReference type="SAM" id="Coils"/>
    </source>
</evidence>
<gene>
    <name evidence="3" type="ORF">BB561_005276</name>
</gene>
<evidence type="ECO:0000313" key="4">
    <source>
        <dbReference type="Proteomes" id="UP000245383"/>
    </source>
</evidence>
<sequence>MTLMKRCSVTNETLSQNSIVGNASLIDASTEYDLYKQHVNTVNYKNDRLDIQLNKINDEHSKLLNKFAKKEAEFYRISSELPNSLNVKNSASSGVIPKIPEFKGFSIVVAKNDNTLAAALLRSQIDSEIKRFFLEIENELFASFYRLNNVKAISSDAMDIGAISAPMQNYTRSRSSLGNRFNSSGIYNSRNTRPHNPSKTTMSKSMFEKYVKNYSINYGSNSMHKTFIAPKPPDKNVKFTDPATPQIFFVNYLNNTKNSDTADTNIDTANIND</sequence>
<comment type="caution">
    <text evidence="3">The sequence shown here is derived from an EMBL/GenBank/DDBJ whole genome shotgun (WGS) entry which is preliminary data.</text>
</comment>
<feature type="coiled-coil region" evidence="1">
    <location>
        <begin position="46"/>
        <end position="73"/>
    </location>
</feature>